<comment type="subcellular location">
    <subcellularLocation>
        <location evidence="1">Cytoplasm</location>
    </subcellularLocation>
</comment>
<dbReference type="InterPro" id="IPR036667">
    <property type="entry name" value="PTS_IIB_sorbose-sp_sf"/>
</dbReference>
<name>A0ABS4MES6_9LACO</name>
<dbReference type="Proteomes" id="UP001519292">
    <property type="component" value="Unassembled WGS sequence"/>
</dbReference>
<evidence type="ECO:0000256" key="6">
    <source>
        <dbReference type="ARBA" id="ARBA00022683"/>
    </source>
</evidence>
<evidence type="ECO:0000313" key="10">
    <source>
        <dbReference type="Proteomes" id="UP001519292"/>
    </source>
</evidence>
<proteinExistence type="predicted"/>
<organism evidence="9 10">
    <name type="scientific">Lactobacillus colini</name>
    <dbReference type="NCBI Taxonomy" id="1819254"/>
    <lineage>
        <taxon>Bacteria</taxon>
        <taxon>Bacillati</taxon>
        <taxon>Bacillota</taxon>
        <taxon>Bacilli</taxon>
        <taxon>Lactobacillales</taxon>
        <taxon>Lactobacillaceae</taxon>
        <taxon>Lactobacillus</taxon>
    </lineage>
</organism>
<reference evidence="9 10" key="1">
    <citation type="submission" date="2021-03" db="EMBL/GenBank/DDBJ databases">
        <title>Genomic Encyclopedia of Type Strains, Phase IV (KMG-IV): sequencing the most valuable type-strain genomes for metagenomic binning, comparative biology and taxonomic classification.</title>
        <authorList>
            <person name="Goeker M."/>
        </authorList>
    </citation>
    <scope>NUCLEOTIDE SEQUENCE [LARGE SCALE GENOMIC DNA]</scope>
    <source>
        <strain evidence="9 10">DSM 101872</strain>
    </source>
</reference>
<keyword evidence="4" id="KW-0762">Sugar transport</keyword>
<keyword evidence="3" id="KW-0963">Cytoplasm</keyword>
<dbReference type="InterPro" id="IPR018455">
    <property type="entry name" value="PTS_IIB_sorbose-sp_subgr"/>
</dbReference>
<protein>
    <submittedName>
        <fullName evidence="9">PTS system sorbose-specific IIB component</fullName>
    </submittedName>
</protein>
<dbReference type="CDD" id="cd00001">
    <property type="entry name" value="PTS_IIB_man"/>
    <property type="match status" value="1"/>
</dbReference>
<keyword evidence="5" id="KW-0808">Transferase</keyword>
<keyword evidence="6" id="KW-0598">Phosphotransferase system</keyword>
<dbReference type="EMBL" id="JAGGLU010000007">
    <property type="protein sequence ID" value="MBP2058197.1"/>
    <property type="molecule type" value="Genomic_DNA"/>
</dbReference>
<dbReference type="NCBIfam" id="TIGR00854">
    <property type="entry name" value="pts-sorbose"/>
    <property type="match status" value="1"/>
</dbReference>
<dbReference type="Gene3D" id="3.40.35.10">
    <property type="entry name" value="Phosphotransferase system, sorbose subfamily IIB component"/>
    <property type="match status" value="1"/>
</dbReference>
<keyword evidence="2" id="KW-0813">Transport</keyword>
<dbReference type="InterPro" id="IPR004720">
    <property type="entry name" value="PTS_IIB_sorbose-sp"/>
</dbReference>
<evidence type="ECO:0000256" key="3">
    <source>
        <dbReference type="ARBA" id="ARBA00022490"/>
    </source>
</evidence>
<sequence length="163" mass="18213">MIINFARIDDRLIHGQVATVWAKQANAKRIIIVSAEVFNDDIRKKIVKQAAPAGMKVNVVDVEKAIATYHNPKYANDTVFYLFTNPSEVVDIVKGGISLKSINIGGMRYEQGKTQITKAISVDSQDIKAFRELHNLGVDLDLRVLADDSKKDILKIIDEKYGK</sequence>
<evidence type="ECO:0000313" key="9">
    <source>
        <dbReference type="EMBL" id="MBP2058197.1"/>
    </source>
</evidence>
<evidence type="ECO:0000256" key="1">
    <source>
        <dbReference type="ARBA" id="ARBA00004496"/>
    </source>
</evidence>
<keyword evidence="7" id="KW-0418">Kinase</keyword>
<evidence type="ECO:0000256" key="5">
    <source>
        <dbReference type="ARBA" id="ARBA00022679"/>
    </source>
</evidence>
<evidence type="ECO:0000256" key="7">
    <source>
        <dbReference type="ARBA" id="ARBA00022777"/>
    </source>
</evidence>
<evidence type="ECO:0000259" key="8">
    <source>
        <dbReference type="PROSITE" id="PS51101"/>
    </source>
</evidence>
<dbReference type="SUPFAM" id="SSF52728">
    <property type="entry name" value="PTS IIb component"/>
    <property type="match status" value="1"/>
</dbReference>
<feature type="domain" description="PTS EIIB type-4" evidence="8">
    <location>
        <begin position="1"/>
        <end position="163"/>
    </location>
</feature>
<dbReference type="RefSeq" id="WP_209686942.1">
    <property type="nucleotide sequence ID" value="NZ_JAGGLU010000007.1"/>
</dbReference>
<gene>
    <name evidence="9" type="ORF">J2Z60_001374</name>
</gene>
<comment type="caution">
    <text evidence="9">The sequence shown here is derived from an EMBL/GenBank/DDBJ whole genome shotgun (WGS) entry which is preliminary data.</text>
</comment>
<dbReference type="PROSITE" id="PS51101">
    <property type="entry name" value="PTS_EIIB_TYPE_4"/>
    <property type="match status" value="1"/>
</dbReference>
<accession>A0ABS4MES6</accession>
<keyword evidence="10" id="KW-1185">Reference proteome</keyword>
<evidence type="ECO:0000256" key="4">
    <source>
        <dbReference type="ARBA" id="ARBA00022597"/>
    </source>
</evidence>
<evidence type="ECO:0000256" key="2">
    <source>
        <dbReference type="ARBA" id="ARBA00022448"/>
    </source>
</evidence>
<dbReference type="Pfam" id="PF03830">
    <property type="entry name" value="PTSIIB_sorb"/>
    <property type="match status" value="1"/>
</dbReference>